<evidence type="ECO:0000259" key="11">
    <source>
        <dbReference type="Pfam" id="PF00925"/>
    </source>
</evidence>
<evidence type="ECO:0000313" key="12">
    <source>
        <dbReference type="EMBL" id="QFF99318.1"/>
    </source>
</evidence>
<dbReference type="GO" id="GO:0009231">
    <property type="term" value="P:riboflavin biosynthetic process"/>
    <property type="evidence" value="ECO:0007669"/>
    <property type="project" value="UniProtKB-UniPathway"/>
</dbReference>
<dbReference type="InterPro" id="IPR032677">
    <property type="entry name" value="GTP_cyclohydro_II"/>
</dbReference>
<evidence type="ECO:0000256" key="1">
    <source>
        <dbReference type="ARBA" id="ARBA00001947"/>
    </source>
</evidence>
<proteinExistence type="predicted"/>
<dbReference type="SUPFAM" id="SSF142695">
    <property type="entry name" value="RibA-like"/>
    <property type="match status" value="1"/>
</dbReference>
<keyword evidence="6" id="KW-0547">Nucleotide-binding</keyword>
<evidence type="ECO:0000256" key="9">
    <source>
        <dbReference type="ARBA" id="ARBA00023134"/>
    </source>
</evidence>
<dbReference type="UniPathway" id="UPA00275"/>
<dbReference type="GO" id="GO:0005829">
    <property type="term" value="C:cytosol"/>
    <property type="evidence" value="ECO:0007669"/>
    <property type="project" value="TreeGrafter"/>
</dbReference>
<dbReference type="EMBL" id="CP031223">
    <property type="protein sequence ID" value="QFF99318.1"/>
    <property type="molecule type" value="Genomic_DNA"/>
</dbReference>
<dbReference type="PANTHER" id="PTHR21327:SF18">
    <property type="entry name" value="3,4-DIHYDROXY-2-BUTANONE 4-PHOSPHATE SYNTHASE"/>
    <property type="match status" value="1"/>
</dbReference>
<keyword evidence="8" id="KW-0862">Zinc</keyword>
<keyword evidence="13" id="KW-1185">Reference proteome</keyword>
<dbReference type="AlphaFoldDB" id="A0A5J6SN38"/>
<protein>
    <recommendedName>
        <fullName evidence="3">GTP cyclohydrolase II</fullName>
        <ecNumber evidence="3">3.5.4.25</ecNumber>
    </recommendedName>
</protein>
<dbReference type="Pfam" id="PF00925">
    <property type="entry name" value="GTP_cyclohydro2"/>
    <property type="match status" value="1"/>
</dbReference>
<name>A0A5J6SN38_9BACI</name>
<evidence type="ECO:0000256" key="3">
    <source>
        <dbReference type="ARBA" id="ARBA00012762"/>
    </source>
</evidence>
<dbReference type="Gene3D" id="3.40.50.10990">
    <property type="entry name" value="GTP cyclohydrolase II"/>
    <property type="match status" value="1"/>
</dbReference>
<keyword evidence="7 12" id="KW-0378">Hydrolase</keyword>
<comment type="pathway">
    <text evidence="2">Cofactor biosynthesis; riboflavin biosynthesis; 5-amino-6-(D-ribitylamino)uracil from GTP: step 1/4.</text>
</comment>
<evidence type="ECO:0000256" key="5">
    <source>
        <dbReference type="ARBA" id="ARBA00022723"/>
    </source>
</evidence>
<evidence type="ECO:0000256" key="7">
    <source>
        <dbReference type="ARBA" id="ARBA00022801"/>
    </source>
</evidence>
<evidence type="ECO:0000256" key="8">
    <source>
        <dbReference type="ARBA" id="ARBA00022833"/>
    </source>
</evidence>
<keyword evidence="4" id="KW-0686">Riboflavin biosynthesis</keyword>
<evidence type="ECO:0000256" key="10">
    <source>
        <dbReference type="ARBA" id="ARBA00049295"/>
    </source>
</evidence>
<accession>A0A5J6SN38</accession>
<dbReference type="KEGG" id="psyo:PB01_11045"/>
<dbReference type="GO" id="GO:0003935">
    <property type="term" value="F:GTP cyclohydrolase II activity"/>
    <property type="evidence" value="ECO:0007669"/>
    <property type="project" value="UniProtKB-EC"/>
</dbReference>
<organism evidence="12 13">
    <name type="scientific">Psychrobacillus glaciei</name>
    <dbReference type="NCBI Taxonomy" id="2283160"/>
    <lineage>
        <taxon>Bacteria</taxon>
        <taxon>Bacillati</taxon>
        <taxon>Bacillota</taxon>
        <taxon>Bacilli</taxon>
        <taxon>Bacillales</taxon>
        <taxon>Bacillaceae</taxon>
        <taxon>Psychrobacillus</taxon>
    </lineage>
</organism>
<dbReference type="RefSeq" id="WP_151700238.1">
    <property type="nucleotide sequence ID" value="NZ_CP031223.1"/>
</dbReference>
<sequence length="248" mass="27721">MTILKETMDILQDKMKLIEITAQEKLCLVGPVKLPIKQGDFTATFNWYSWLKVDATLSKKEVVASLANSDLAFGQQSSVLVFGDFANEDDALIRMHSICHTGDIFGSQRCDCGYQLHESMKMITEHGCGAIFYLADHEGRGIGLFSKSLAYLLQEDGYDTVEANHALGFEDDTRSYEEAIRVLEALRDKPVTLITNNPKKLSALKSHGLLADHHVPLWGGLTDTNRFYLETKVQKSGHILEEKPTINV</sequence>
<comment type="catalytic activity">
    <reaction evidence="10">
        <text>GTP + 4 H2O = 2,5-diamino-6-hydroxy-4-(5-phosphoribosylamino)-pyrimidine + formate + 2 phosphate + 3 H(+)</text>
        <dbReference type="Rhea" id="RHEA:23704"/>
        <dbReference type="ChEBI" id="CHEBI:15377"/>
        <dbReference type="ChEBI" id="CHEBI:15378"/>
        <dbReference type="ChEBI" id="CHEBI:15740"/>
        <dbReference type="ChEBI" id="CHEBI:37565"/>
        <dbReference type="ChEBI" id="CHEBI:43474"/>
        <dbReference type="ChEBI" id="CHEBI:58614"/>
        <dbReference type="EC" id="3.5.4.25"/>
    </reaction>
</comment>
<dbReference type="InterPro" id="IPR000926">
    <property type="entry name" value="RibA"/>
</dbReference>
<comment type="cofactor">
    <cofactor evidence="1">
        <name>Zn(2+)</name>
        <dbReference type="ChEBI" id="CHEBI:29105"/>
    </cofactor>
</comment>
<dbReference type="GO" id="GO:0046872">
    <property type="term" value="F:metal ion binding"/>
    <property type="evidence" value="ECO:0007669"/>
    <property type="project" value="UniProtKB-KW"/>
</dbReference>
<evidence type="ECO:0000256" key="4">
    <source>
        <dbReference type="ARBA" id="ARBA00022619"/>
    </source>
</evidence>
<dbReference type="OrthoDB" id="9793111at2"/>
<dbReference type="CDD" id="cd00641">
    <property type="entry name" value="GTP_cyclohydro2"/>
    <property type="match status" value="1"/>
</dbReference>
<dbReference type="NCBIfam" id="NF001591">
    <property type="entry name" value="PRK00393.1"/>
    <property type="match status" value="1"/>
</dbReference>
<feature type="domain" description="GTP cyclohydrolase II" evidence="11">
    <location>
        <begin position="74"/>
        <end position="210"/>
    </location>
</feature>
<evidence type="ECO:0000256" key="2">
    <source>
        <dbReference type="ARBA" id="ARBA00004853"/>
    </source>
</evidence>
<reference evidence="12 13" key="1">
    <citation type="submission" date="2018-07" db="EMBL/GenBank/DDBJ databases">
        <title>Complete genome sequence of Psychrobacillus sp. PB01, isolated from iceberg, and comparative genome analysis of Psychrobacillus strains.</title>
        <authorList>
            <person name="Lee P.C."/>
        </authorList>
    </citation>
    <scope>NUCLEOTIDE SEQUENCE [LARGE SCALE GENOMIC DNA]</scope>
    <source>
        <strain evidence="12 13">PB01</strain>
    </source>
</reference>
<evidence type="ECO:0000256" key="6">
    <source>
        <dbReference type="ARBA" id="ARBA00022741"/>
    </source>
</evidence>
<dbReference type="GO" id="GO:0005525">
    <property type="term" value="F:GTP binding"/>
    <property type="evidence" value="ECO:0007669"/>
    <property type="project" value="UniProtKB-KW"/>
</dbReference>
<dbReference type="InterPro" id="IPR036144">
    <property type="entry name" value="RibA-like_sf"/>
</dbReference>
<keyword evidence="9" id="KW-0342">GTP-binding</keyword>
<keyword evidence="5" id="KW-0479">Metal-binding</keyword>
<gene>
    <name evidence="12" type="ORF">PB01_11045</name>
</gene>
<dbReference type="EC" id="3.5.4.25" evidence="3"/>
<evidence type="ECO:0000313" key="13">
    <source>
        <dbReference type="Proteomes" id="UP000325517"/>
    </source>
</evidence>
<dbReference type="PANTHER" id="PTHR21327">
    <property type="entry name" value="GTP CYCLOHYDROLASE II-RELATED"/>
    <property type="match status" value="1"/>
</dbReference>
<dbReference type="Proteomes" id="UP000325517">
    <property type="component" value="Chromosome"/>
</dbReference>